<dbReference type="AlphaFoldDB" id="A0AAD5WBB8"/>
<evidence type="ECO:0000313" key="3">
    <source>
        <dbReference type="Proteomes" id="UP001210211"/>
    </source>
</evidence>
<feature type="compositionally biased region" description="Basic and acidic residues" evidence="1">
    <location>
        <begin position="71"/>
        <end position="105"/>
    </location>
</feature>
<gene>
    <name evidence="2" type="ORF">LUZ61_014499</name>
</gene>
<feature type="compositionally biased region" description="Low complexity" evidence="1">
    <location>
        <begin position="665"/>
        <end position="675"/>
    </location>
</feature>
<dbReference type="PANTHER" id="PTHR34837:SF1">
    <property type="entry name" value="LOW PROTEIN: ZINC FINGER CCCH DOMAIN PROTEIN"/>
    <property type="match status" value="1"/>
</dbReference>
<dbReference type="PANTHER" id="PTHR34837">
    <property type="entry name" value="OS05G0595500 PROTEIN"/>
    <property type="match status" value="1"/>
</dbReference>
<comment type="caution">
    <text evidence="2">The sequence shown here is derived from an EMBL/GenBank/DDBJ whole genome shotgun (WGS) entry which is preliminary data.</text>
</comment>
<dbReference type="Proteomes" id="UP001210211">
    <property type="component" value="Unassembled WGS sequence"/>
</dbReference>
<feature type="compositionally biased region" description="Basic residues" evidence="1">
    <location>
        <begin position="1"/>
        <end position="17"/>
    </location>
</feature>
<dbReference type="EMBL" id="JAMRDG010000002">
    <property type="protein sequence ID" value="KAJ3685335.1"/>
    <property type="molecule type" value="Genomic_DNA"/>
</dbReference>
<feature type="compositionally biased region" description="Basic and acidic residues" evidence="1">
    <location>
        <begin position="31"/>
        <end position="54"/>
    </location>
</feature>
<feature type="compositionally biased region" description="Basic and acidic residues" evidence="1">
    <location>
        <begin position="308"/>
        <end position="476"/>
    </location>
</feature>
<feature type="compositionally biased region" description="Polar residues" evidence="1">
    <location>
        <begin position="551"/>
        <end position="562"/>
    </location>
</feature>
<feature type="compositionally biased region" description="Basic and acidic residues" evidence="1">
    <location>
        <begin position="493"/>
        <end position="520"/>
    </location>
</feature>
<protein>
    <submittedName>
        <fullName evidence="2">Uncharacterized protein</fullName>
    </submittedName>
</protein>
<feature type="region of interest" description="Disordered" evidence="1">
    <location>
        <begin position="1"/>
        <end position="675"/>
    </location>
</feature>
<evidence type="ECO:0000256" key="1">
    <source>
        <dbReference type="SAM" id="MobiDB-lite"/>
    </source>
</evidence>
<keyword evidence="3" id="KW-1185">Reference proteome</keyword>
<evidence type="ECO:0000313" key="2">
    <source>
        <dbReference type="EMBL" id="KAJ3685335.1"/>
    </source>
</evidence>
<organism evidence="2 3">
    <name type="scientific">Rhynchospora tenuis</name>
    <dbReference type="NCBI Taxonomy" id="198213"/>
    <lineage>
        <taxon>Eukaryota</taxon>
        <taxon>Viridiplantae</taxon>
        <taxon>Streptophyta</taxon>
        <taxon>Embryophyta</taxon>
        <taxon>Tracheophyta</taxon>
        <taxon>Spermatophyta</taxon>
        <taxon>Magnoliopsida</taxon>
        <taxon>Liliopsida</taxon>
        <taxon>Poales</taxon>
        <taxon>Cyperaceae</taxon>
        <taxon>Cyperoideae</taxon>
        <taxon>Rhynchosporeae</taxon>
        <taxon>Rhynchospora</taxon>
    </lineage>
</organism>
<feature type="compositionally biased region" description="Basic and acidic residues" evidence="1">
    <location>
        <begin position="531"/>
        <end position="549"/>
    </location>
</feature>
<feature type="compositionally biased region" description="Basic and acidic residues" evidence="1">
    <location>
        <begin position="645"/>
        <end position="655"/>
    </location>
</feature>
<sequence>MPRSSRHKSSHKSHRRSSPVDWSGSDEERESEARVSKDSESEKRKSSHSKEVKDSSNGYASLDHGKKRKERVVESKDESGASDRWDSGLGRDGDADALVEKRSKGDVYSSVDTEKERDKEKYVKEESKSRSSRKHDERNEEKRRYKEEKEKERDKEREREKERGREKEKEKEKEKDKEREKEKESDRDRDRERDRERDRDRDRDRERSSRREKYEDDKREKERYEGDKREKERYEEDKREKERHEEDKRDKHRYDEVKREKDRYDEDKRDKERHDDAVVGRKRESETGRIEEANSANKDVDIITETDTTDREQREKNSKRRRDEISSEEKNKEREREKEKEREREKEKERHRDDYSKSRSTKEQKSESDKYKDKHRDKDRDRDDRREREYYDYKSSKEGNRASESRYKKSKGSDADPYDNRDEYSSKHKDSQGSKRNYEATEDRHERELEKEDVERSRGEYRYGEKEKEKEKEKVDSSPGKIRLKGSPGSSSYHDREQNRHRSKPVESPKKELMQEDRPRTRTSSSTGERTPSRLRDEKLNRPRDDAHSLDLSSEIASSTPRSDNHASPKFATEKSPSNTSLKYSSGRGGSGSSKYRDRDRDREREFDVPTPDKLMIPKREPTPIGTSNRSNSSSNFAPLPYEDGDNRRESGPDRRFHKRGGHAHGNNNWNGAPNWAAQVNNGFMPLPPGPPPPSGFHHFGGPPPPLFGIRPPPMKLGPSGVGVPFVHDPLDRFSGQLRGPYGWHNSGGNNPLEDSFPPNLWGPAGNGVFGAEPFWDQNRHLPTWRAQSEMPNKELINVSQKDIGAPAPAIKMEDLVIIENLPSESVDIEDDSLKGKSSVETYVKDQIQQEVAPEVDKKQEASVKVGNFWESYISRIDISRDLVDLETLKKCTPAIGELEKHIGADMSQVGSQIELYFG</sequence>
<feature type="compositionally biased region" description="Polar residues" evidence="1">
    <location>
        <begin position="625"/>
        <end position="637"/>
    </location>
</feature>
<feature type="compositionally biased region" description="Basic and acidic residues" evidence="1">
    <location>
        <begin position="112"/>
        <end position="292"/>
    </location>
</feature>
<reference evidence="2 3" key="1">
    <citation type="journal article" date="2022" name="Cell">
        <title>Repeat-based holocentromeres influence genome architecture and karyotype evolution.</title>
        <authorList>
            <person name="Hofstatter P.G."/>
            <person name="Thangavel G."/>
            <person name="Lux T."/>
            <person name="Neumann P."/>
            <person name="Vondrak T."/>
            <person name="Novak P."/>
            <person name="Zhang M."/>
            <person name="Costa L."/>
            <person name="Castellani M."/>
            <person name="Scott A."/>
            <person name="Toegelov H."/>
            <person name="Fuchs J."/>
            <person name="Mata-Sucre Y."/>
            <person name="Dias Y."/>
            <person name="Vanzela A.L.L."/>
            <person name="Huettel B."/>
            <person name="Almeida C.C.S."/>
            <person name="Simkova H."/>
            <person name="Souza G."/>
            <person name="Pedrosa-Harand A."/>
            <person name="Macas J."/>
            <person name="Mayer K.F.X."/>
            <person name="Houben A."/>
            <person name="Marques A."/>
        </authorList>
    </citation>
    <scope>NUCLEOTIDE SEQUENCE [LARGE SCALE GENOMIC DNA]</scope>
    <source>
        <strain evidence="2">RhyTen1mFocal</strain>
    </source>
</reference>
<accession>A0AAD5WBB8</accession>
<feature type="compositionally biased region" description="Basic and acidic residues" evidence="1">
    <location>
        <begin position="595"/>
        <end position="608"/>
    </location>
</feature>
<name>A0AAD5WBB8_9POAL</name>
<proteinExistence type="predicted"/>